<proteinExistence type="predicted"/>
<evidence type="ECO:0000256" key="6">
    <source>
        <dbReference type="ARBA" id="ARBA00023136"/>
    </source>
</evidence>
<evidence type="ECO:0000313" key="11">
    <source>
        <dbReference type="EMBL" id="WPA90681.1"/>
    </source>
</evidence>
<keyword evidence="6 8" id="KW-0472">Membrane</keyword>
<feature type="transmembrane region" description="Helical" evidence="8">
    <location>
        <begin position="43"/>
        <end position="63"/>
    </location>
</feature>
<keyword evidence="2" id="KW-1003">Cell membrane</keyword>
<feature type="domain" description="Acyltransferase 3" evidence="9">
    <location>
        <begin position="18"/>
        <end position="337"/>
    </location>
</feature>
<keyword evidence="4 8" id="KW-0812">Transmembrane</keyword>
<keyword evidence="3 11" id="KW-0808">Transferase</keyword>
<evidence type="ECO:0000256" key="1">
    <source>
        <dbReference type="ARBA" id="ARBA00004651"/>
    </source>
</evidence>
<feature type="transmembrane region" description="Helical" evidence="8">
    <location>
        <begin position="233"/>
        <end position="251"/>
    </location>
</feature>
<keyword evidence="7 11" id="KW-0012">Acyltransferase</keyword>
<feature type="transmembrane region" description="Helical" evidence="8">
    <location>
        <begin position="147"/>
        <end position="167"/>
    </location>
</feature>
<comment type="subcellular location">
    <subcellularLocation>
        <location evidence="1">Cell membrane</location>
        <topology evidence="1">Multi-pass membrane protein</topology>
    </subcellularLocation>
</comment>
<dbReference type="Proteomes" id="UP001302443">
    <property type="component" value="Chromosome"/>
</dbReference>
<evidence type="ECO:0000256" key="3">
    <source>
        <dbReference type="ARBA" id="ARBA00022679"/>
    </source>
</evidence>
<feature type="transmembrane region" description="Helical" evidence="8">
    <location>
        <begin position="200"/>
        <end position="221"/>
    </location>
</feature>
<reference evidence="11 12" key="1">
    <citation type="submission" date="2023-09" db="EMBL/GenBank/DDBJ databases">
        <title>Genomic Revisitation and Reclassification of the Genus Providencia.</title>
        <authorList>
            <person name="Dong X."/>
        </authorList>
    </citation>
    <scope>NUCLEOTIDE SEQUENCE [LARGE SCALE GENOMIC DNA]</scope>
    <source>
        <strain evidence="11 12">D4759</strain>
    </source>
</reference>
<feature type="transmembrane region" description="Helical" evidence="8">
    <location>
        <begin position="174"/>
        <end position="194"/>
    </location>
</feature>
<dbReference type="SUPFAM" id="SSF52266">
    <property type="entry name" value="SGNH hydrolase"/>
    <property type="match status" value="1"/>
</dbReference>
<evidence type="ECO:0000256" key="4">
    <source>
        <dbReference type="ARBA" id="ARBA00022692"/>
    </source>
</evidence>
<evidence type="ECO:0000259" key="9">
    <source>
        <dbReference type="Pfam" id="PF01757"/>
    </source>
</evidence>
<dbReference type="Gene3D" id="3.40.50.1110">
    <property type="entry name" value="SGNH hydrolase"/>
    <property type="match status" value="1"/>
</dbReference>
<organism evidence="11 12">
    <name type="scientific">Providencia zhijiangensis</name>
    <dbReference type="NCBI Taxonomy" id="3053982"/>
    <lineage>
        <taxon>Bacteria</taxon>
        <taxon>Pseudomonadati</taxon>
        <taxon>Pseudomonadota</taxon>
        <taxon>Gammaproteobacteria</taxon>
        <taxon>Enterobacterales</taxon>
        <taxon>Morganellaceae</taxon>
        <taxon>Providencia</taxon>
    </lineage>
</organism>
<sequence>MSIFSSTSKTKNKNYSSGIDGLRAIAVIIVLLFHLGFSSVPGGYVGVDVFFVISGFLITGIIYSNIDNNKFSYIGFMSSRISRLYPALIFTLIFVILFCFLLYSPADFVQVSKSAVYATFSLSNIFFAGSSGYFDNSSEINPLLHTWSLAVEQQFYLVWPIIILLSFRVNKKSVPYIIAFVAVASLVASQWATTNMQVEGYYWTPFRMFELALGGIIFFIPNRQSLPSIMKEFMMISGIALILFGALTFTSSTQFPGLNAMIPVSGAMLCILAHDAKYAGIIVNNKISIVVGLISYSVYLIHWPLIVFYKYWIFRELETLEKILIFFASFFIAYFMYIYIENKYRKINLQKISMKSISMVSSILICAFLFSFTVIKDGFVWRSNGISDEMLTEKYSDNIYGGHGILQNTEVKLGDESKNPSFIIMGDSYSRQYANAISVSLKKKGILAYGFFKDGCFFSNSTPLIIRGKTNEECVLLAKKAMKSSIENNIPIIYAQSWLNYREKVSKDGVNVDFQSDLDYANFNISNILDIKQNIKNEIIIIGLPPVSGSNTGSSSCITRPTFIEQECKNKLTSDYESRNSAINKFMNERLTSEGIKFVNPFDVLCNDNKCYMLSEKGEPLYSDATHLSIYGANDVWNKIYESIEKLI</sequence>
<evidence type="ECO:0000256" key="2">
    <source>
        <dbReference type="ARBA" id="ARBA00022475"/>
    </source>
</evidence>
<dbReference type="Pfam" id="PF01757">
    <property type="entry name" value="Acyl_transf_3"/>
    <property type="match status" value="1"/>
</dbReference>
<keyword evidence="5 8" id="KW-1133">Transmembrane helix</keyword>
<feature type="domain" description="SGNH" evidence="10">
    <location>
        <begin position="412"/>
        <end position="634"/>
    </location>
</feature>
<dbReference type="RefSeq" id="WP_286271247.1">
    <property type="nucleotide sequence ID" value="NZ_CP135990.1"/>
</dbReference>
<evidence type="ECO:0000256" key="8">
    <source>
        <dbReference type="SAM" id="Phobius"/>
    </source>
</evidence>
<feature type="transmembrane region" description="Helical" evidence="8">
    <location>
        <begin position="257"/>
        <end position="275"/>
    </location>
</feature>
<dbReference type="GO" id="GO:0016746">
    <property type="term" value="F:acyltransferase activity"/>
    <property type="evidence" value="ECO:0007669"/>
    <property type="project" value="UniProtKB-KW"/>
</dbReference>
<dbReference type="PANTHER" id="PTHR23028:SF53">
    <property type="entry name" value="ACYL_TRANSF_3 DOMAIN-CONTAINING PROTEIN"/>
    <property type="match status" value="1"/>
</dbReference>
<evidence type="ECO:0000256" key="7">
    <source>
        <dbReference type="ARBA" id="ARBA00023315"/>
    </source>
</evidence>
<feature type="transmembrane region" description="Helical" evidence="8">
    <location>
        <begin position="323"/>
        <end position="340"/>
    </location>
</feature>
<evidence type="ECO:0000259" key="10">
    <source>
        <dbReference type="Pfam" id="PF19040"/>
    </source>
</evidence>
<dbReference type="EMBL" id="CP135990">
    <property type="protein sequence ID" value="WPA90681.1"/>
    <property type="molecule type" value="Genomic_DNA"/>
</dbReference>
<dbReference type="InterPro" id="IPR050879">
    <property type="entry name" value="Acyltransferase_3"/>
</dbReference>
<name>A0ABZ0MYS7_9GAMM</name>
<dbReference type="PANTHER" id="PTHR23028">
    <property type="entry name" value="ACETYLTRANSFERASE"/>
    <property type="match status" value="1"/>
</dbReference>
<dbReference type="InterPro" id="IPR043968">
    <property type="entry name" value="SGNH"/>
</dbReference>
<feature type="transmembrane region" description="Helical" evidence="8">
    <location>
        <begin position="84"/>
        <end position="103"/>
    </location>
</feature>
<dbReference type="EC" id="2.3.1.-" evidence="11"/>
<dbReference type="Pfam" id="PF19040">
    <property type="entry name" value="SGNH"/>
    <property type="match status" value="1"/>
</dbReference>
<evidence type="ECO:0000256" key="5">
    <source>
        <dbReference type="ARBA" id="ARBA00022989"/>
    </source>
</evidence>
<feature type="transmembrane region" description="Helical" evidence="8">
    <location>
        <begin position="21"/>
        <end position="37"/>
    </location>
</feature>
<dbReference type="InterPro" id="IPR036514">
    <property type="entry name" value="SGNH_hydro_sf"/>
</dbReference>
<protein>
    <submittedName>
        <fullName evidence="11">Acyltransferase family protein</fullName>
        <ecNumber evidence="11">2.3.1.-</ecNumber>
    </submittedName>
</protein>
<evidence type="ECO:0000313" key="12">
    <source>
        <dbReference type="Proteomes" id="UP001302443"/>
    </source>
</evidence>
<dbReference type="InterPro" id="IPR002656">
    <property type="entry name" value="Acyl_transf_3_dom"/>
</dbReference>
<feature type="transmembrane region" description="Helical" evidence="8">
    <location>
        <begin position="287"/>
        <end position="311"/>
    </location>
</feature>
<accession>A0ABZ0MYS7</accession>
<gene>
    <name evidence="11" type="ORF">QS795_009235</name>
</gene>
<keyword evidence="12" id="KW-1185">Reference proteome</keyword>
<feature type="transmembrane region" description="Helical" evidence="8">
    <location>
        <begin position="352"/>
        <end position="375"/>
    </location>
</feature>